<dbReference type="PANTHER" id="PTHR43581:SF4">
    <property type="entry name" value="ATP_GTP PHOSPHATASE"/>
    <property type="match status" value="1"/>
</dbReference>
<dbReference type="PANTHER" id="PTHR43581">
    <property type="entry name" value="ATP/GTP PHOSPHATASE"/>
    <property type="match status" value="1"/>
</dbReference>
<dbReference type="RefSeq" id="WP_203862722.1">
    <property type="nucleotide sequence ID" value="NZ_BAAAZQ010000040.1"/>
</dbReference>
<reference evidence="3 4" key="1">
    <citation type="submission" date="2021-01" db="EMBL/GenBank/DDBJ databases">
        <title>Whole genome shotgun sequence of Plantactinospora mayteni NBRC 109088.</title>
        <authorList>
            <person name="Komaki H."/>
            <person name="Tamura T."/>
        </authorList>
    </citation>
    <scope>NUCLEOTIDE SEQUENCE [LARGE SCALE GENOMIC DNA]</scope>
    <source>
        <strain evidence="3 4">NBRC 109088</strain>
    </source>
</reference>
<dbReference type="Proteomes" id="UP000621500">
    <property type="component" value="Unassembled WGS sequence"/>
</dbReference>
<protein>
    <recommendedName>
        <fullName evidence="5">ATPase AAA-type core domain-containing protein</fullName>
    </recommendedName>
</protein>
<dbReference type="InterPro" id="IPR003959">
    <property type="entry name" value="ATPase_AAA_core"/>
</dbReference>
<evidence type="ECO:0000313" key="4">
    <source>
        <dbReference type="Proteomes" id="UP000621500"/>
    </source>
</evidence>
<evidence type="ECO:0000259" key="2">
    <source>
        <dbReference type="Pfam" id="PF20469"/>
    </source>
</evidence>
<dbReference type="InterPro" id="IPR051396">
    <property type="entry name" value="Bact_Antivir_Def_Nuclease"/>
</dbReference>
<accession>A0ABQ4F3H7</accession>
<evidence type="ECO:0000313" key="3">
    <source>
        <dbReference type="EMBL" id="GIH01469.1"/>
    </source>
</evidence>
<evidence type="ECO:0008006" key="5">
    <source>
        <dbReference type="Google" id="ProtNLM"/>
    </source>
</evidence>
<dbReference type="EMBL" id="BONX01000072">
    <property type="protein sequence ID" value="GIH01469.1"/>
    <property type="molecule type" value="Genomic_DNA"/>
</dbReference>
<proteinExistence type="predicted"/>
<organism evidence="3 4">
    <name type="scientific">Plantactinospora mayteni</name>
    <dbReference type="NCBI Taxonomy" id="566021"/>
    <lineage>
        <taxon>Bacteria</taxon>
        <taxon>Bacillati</taxon>
        <taxon>Actinomycetota</taxon>
        <taxon>Actinomycetes</taxon>
        <taxon>Micromonosporales</taxon>
        <taxon>Micromonosporaceae</taxon>
        <taxon>Plantactinospora</taxon>
    </lineage>
</organism>
<gene>
    <name evidence="3" type="ORF">Pma05_80410</name>
</gene>
<dbReference type="Gene3D" id="3.40.50.300">
    <property type="entry name" value="P-loop containing nucleotide triphosphate hydrolases"/>
    <property type="match status" value="2"/>
</dbReference>
<feature type="domain" description="ATPase AAA-type core" evidence="1">
    <location>
        <begin position="243"/>
        <end position="315"/>
    </location>
</feature>
<sequence>MQIRRVTARNFRGIRQTEWRLPCQRFLCLVGAGDSTKTTLLDAIALVLTSRPNVTFSDADFYNCDVSQPIVLRVLIGDLTTALLDAEAGFGMWLTGLTPSGELEHDPAPASEECVMLQLTVDADLEPSWTVVRHGAYDDGMPLTSGRRRALGLFRVDERVDTHLRWGRGSALARLTDGGADAAVTAVRRTSRETVFNNVGADLQATASQVATAAGTIGGGKFTDLRPGWDPVASASPSALLLHEGTVPLTHAGLGSRRLISIAAQELATQDGNILLVDEIEHGLEPHRLLHVLHELRKRSDQRCGQVIVTTHSPIAVQAMVATDISVVRNDRDSGVTEVTPVPEEINEAQGALRAGPSAILARKVVVGEGATEAGILRALIRRWDDERIMGNVPTHAALGVAFLNGGGANAAIRAKVYHELGVTAALLVDNDDRGVDKNIDAAEGAGVSIARWQHGNSTEAEIISVLAEVAELREIVELAANHKSSEAVCSHLCTELPKLSAQEDPCSPDAWTAAGCTLDEVRAAIIAAAGGGSKRKNSDKAWFKREDAGETLGEFIYRHWNHYRSTHLGAELIKVRQFIYGDKEPTDTPKP</sequence>
<dbReference type="Pfam" id="PF13304">
    <property type="entry name" value="AAA_21"/>
    <property type="match status" value="1"/>
</dbReference>
<keyword evidence="4" id="KW-1185">Reference proteome</keyword>
<dbReference type="Pfam" id="PF20469">
    <property type="entry name" value="OLD-like_TOPRIM"/>
    <property type="match status" value="1"/>
</dbReference>
<evidence type="ECO:0000259" key="1">
    <source>
        <dbReference type="Pfam" id="PF13304"/>
    </source>
</evidence>
<feature type="domain" description="OLD protein-like TOPRIM" evidence="2">
    <location>
        <begin position="361"/>
        <end position="432"/>
    </location>
</feature>
<dbReference type="InterPro" id="IPR034139">
    <property type="entry name" value="TOPRIM_OLD"/>
</dbReference>
<name>A0ABQ4F3H7_9ACTN</name>
<dbReference type="InterPro" id="IPR027417">
    <property type="entry name" value="P-loop_NTPase"/>
</dbReference>
<comment type="caution">
    <text evidence="3">The sequence shown here is derived from an EMBL/GenBank/DDBJ whole genome shotgun (WGS) entry which is preliminary data.</text>
</comment>
<dbReference type="SUPFAM" id="SSF52540">
    <property type="entry name" value="P-loop containing nucleoside triphosphate hydrolases"/>
    <property type="match status" value="1"/>
</dbReference>